<dbReference type="OrthoDB" id="9795421at2"/>
<dbReference type="Pfam" id="PF01551">
    <property type="entry name" value="Peptidase_M23"/>
    <property type="match status" value="1"/>
</dbReference>
<feature type="domain" description="LysM" evidence="4">
    <location>
        <begin position="148"/>
        <end position="192"/>
    </location>
</feature>
<feature type="region of interest" description="Disordered" evidence="2">
    <location>
        <begin position="262"/>
        <end position="284"/>
    </location>
</feature>
<reference evidence="5 6" key="1">
    <citation type="submission" date="2019-04" db="EMBL/GenBank/DDBJ databases">
        <title>Phreatobacter aquaticus sp. nov.</title>
        <authorList>
            <person name="Choi A."/>
        </authorList>
    </citation>
    <scope>NUCLEOTIDE SEQUENCE [LARGE SCALE GENOMIC DNA]</scope>
    <source>
        <strain evidence="5 6">KCTC 52518</strain>
    </source>
</reference>
<evidence type="ECO:0000256" key="3">
    <source>
        <dbReference type="SAM" id="SignalP"/>
    </source>
</evidence>
<keyword evidence="6" id="KW-1185">Reference proteome</keyword>
<evidence type="ECO:0000259" key="4">
    <source>
        <dbReference type="PROSITE" id="PS51782"/>
    </source>
</evidence>
<dbReference type="SUPFAM" id="SSF51261">
    <property type="entry name" value="Duplicated hybrid motif"/>
    <property type="match status" value="1"/>
</dbReference>
<dbReference type="GO" id="GO:0004222">
    <property type="term" value="F:metalloendopeptidase activity"/>
    <property type="evidence" value="ECO:0007669"/>
    <property type="project" value="TreeGrafter"/>
</dbReference>
<evidence type="ECO:0000313" key="6">
    <source>
        <dbReference type="Proteomes" id="UP000298781"/>
    </source>
</evidence>
<evidence type="ECO:0000313" key="5">
    <source>
        <dbReference type="EMBL" id="QCI68742.1"/>
    </source>
</evidence>
<dbReference type="PROSITE" id="PS51257">
    <property type="entry name" value="PROKAR_LIPOPROTEIN"/>
    <property type="match status" value="1"/>
</dbReference>
<evidence type="ECO:0000256" key="1">
    <source>
        <dbReference type="ARBA" id="ARBA00038420"/>
    </source>
</evidence>
<dbReference type="Proteomes" id="UP000298781">
    <property type="component" value="Chromosome"/>
</dbReference>
<evidence type="ECO:0000256" key="2">
    <source>
        <dbReference type="SAM" id="MobiDB-lite"/>
    </source>
</evidence>
<dbReference type="PANTHER" id="PTHR21666">
    <property type="entry name" value="PEPTIDASE-RELATED"/>
    <property type="match status" value="1"/>
</dbReference>
<dbReference type="InterPro" id="IPR018392">
    <property type="entry name" value="LysM"/>
</dbReference>
<name>A0A4D7BM22_9HYPH</name>
<dbReference type="Pfam" id="PF01476">
    <property type="entry name" value="LysM"/>
    <property type="match status" value="2"/>
</dbReference>
<protein>
    <submittedName>
        <fullName evidence="5">LysM peptidoglycan-binding domain-containing protein</fullName>
    </submittedName>
</protein>
<keyword evidence="3" id="KW-0732">Signal</keyword>
<dbReference type="EMBL" id="CP039690">
    <property type="protein sequence ID" value="QCI68742.1"/>
    <property type="molecule type" value="Genomic_DNA"/>
</dbReference>
<feature type="region of interest" description="Disordered" evidence="2">
    <location>
        <begin position="329"/>
        <end position="420"/>
    </location>
</feature>
<gene>
    <name evidence="5" type="ORF">E8M01_33625</name>
</gene>
<proteinExistence type="inferred from homology"/>
<dbReference type="Gene3D" id="3.10.350.10">
    <property type="entry name" value="LysM domain"/>
    <property type="match status" value="2"/>
</dbReference>
<feature type="compositionally biased region" description="Polar residues" evidence="2">
    <location>
        <begin position="346"/>
        <end position="363"/>
    </location>
</feature>
<dbReference type="InterPro" id="IPR050570">
    <property type="entry name" value="Cell_wall_metabolism_enzyme"/>
</dbReference>
<organism evidence="5 6">
    <name type="scientific">Phreatobacter stygius</name>
    <dbReference type="NCBI Taxonomy" id="1940610"/>
    <lineage>
        <taxon>Bacteria</taxon>
        <taxon>Pseudomonadati</taxon>
        <taxon>Pseudomonadota</taxon>
        <taxon>Alphaproteobacteria</taxon>
        <taxon>Hyphomicrobiales</taxon>
        <taxon>Phreatobacteraceae</taxon>
        <taxon>Phreatobacter</taxon>
    </lineage>
</organism>
<dbReference type="PANTHER" id="PTHR21666:SF263">
    <property type="entry name" value="MUREIN HYDROLASE ACTIVATOR NLPD"/>
    <property type="match status" value="1"/>
</dbReference>
<dbReference type="SMART" id="SM00257">
    <property type="entry name" value="LysM"/>
    <property type="match status" value="2"/>
</dbReference>
<accession>A0A4D7BM22</accession>
<feature type="compositionally biased region" description="Low complexity" evidence="2">
    <location>
        <begin position="262"/>
        <end position="282"/>
    </location>
</feature>
<dbReference type="PROSITE" id="PS51782">
    <property type="entry name" value="LYSM"/>
    <property type="match status" value="2"/>
</dbReference>
<feature type="compositionally biased region" description="Low complexity" evidence="2">
    <location>
        <begin position="364"/>
        <end position="388"/>
    </location>
</feature>
<comment type="similarity">
    <text evidence="1">Belongs to the E.coli NlpD/Haemophilus LppB family.</text>
</comment>
<dbReference type="CDD" id="cd12797">
    <property type="entry name" value="M23_peptidase"/>
    <property type="match status" value="1"/>
</dbReference>
<dbReference type="InterPro" id="IPR016047">
    <property type="entry name" value="M23ase_b-sheet_dom"/>
</dbReference>
<dbReference type="KEGG" id="pstg:E8M01_33625"/>
<feature type="signal peptide" evidence="3">
    <location>
        <begin position="1"/>
        <end position="23"/>
    </location>
</feature>
<dbReference type="InterPro" id="IPR011055">
    <property type="entry name" value="Dup_hybrid_motif"/>
</dbReference>
<dbReference type="InterPro" id="IPR036779">
    <property type="entry name" value="LysM_dom_sf"/>
</dbReference>
<feature type="compositionally biased region" description="Low complexity" evidence="2">
    <location>
        <begin position="396"/>
        <end position="418"/>
    </location>
</feature>
<sequence length="540" mass="55593">MRASAFSGLSKIALVVAVSGLGAACSSDIARFDENPFRSQQVASAPQRHETVASVPTTRVDRAPLTPANDFVVAQPPARQDSVERSPVESSPFGANSDPGLTTGSVAQRPGFGSSNPPTPAVRQMAMSRTGEPPANSGRGGWSAAGGTSIRANSGDTVETLSRRYGVPGSAIAQANNLSPGQSLSAGQAVVIPTYSMGLNAQTAGTAPARPAEPMRTQVEAPRQATAPRPAPRQIATVQPTRTDAATAPVPPARMNWQAGAQANNRPAAAPAPARPQAARPASHTVVMGESLTSIATKYGVTRQQLASANSVPLDRPVRIGQTLRLPGAPAATAQRDHAQRAVAQARNTPAGQRADQQFTGSIAPTAPTARQAPAERPTAPVQAQAPAPAAPAPAPAAEAPATPPARTEQAAAPAASADPQFRWPVRGRVISNFRPGSSDGIKLSVPEGTPIKAAEDGVVAYAGSELRGYGNLVLVRHSNGFVTAYAHNSDIKVRRGEQVRRGQTIASAGQTGNVNSPQLHFEIRRGATPVDPMTFLGAN</sequence>
<feature type="chain" id="PRO_5020631721" evidence="3">
    <location>
        <begin position="24"/>
        <end position="540"/>
    </location>
</feature>
<dbReference type="Gene3D" id="2.70.70.10">
    <property type="entry name" value="Glucose Permease (Domain IIA)"/>
    <property type="match status" value="1"/>
</dbReference>
<dbReference type="CDD" id="cd00118">
    <property type="entry name" value="LysM"/>
    <property type="match status" value="2"/>
</dbReference>
<dbReference type="RefSeq" id="WP_136964157.1">
    <property type="nucleotide sequence ID" value="NZ_CP039690.1"/>
</dbReference>
<dbReference type="SUPFAM" id="SSF54106">
    <property type="entry name" value="LysM domain"/>
    <property type="match status" value="2"/>
</dbReference>
<dbReference type="AlphaFoldDB" id="A0A4D7BM22"/>
<feature type="region of interest" description="Disordered" evidence="2">
    <location>
        <begin position="67"/>
        <end position="153"/>
    </location>
</feature>
<feature type="domain" description="LysM" evidence="4">
    <location>
        <begin position="282"/>
        <end position="326"/>
    </location>
</feature>